<dbReference type="NCBIfam" id="TIGR00133">
    <property type="entry name" value="gatB"/>
    <property type="match status" value="1"/>
</dbReference>
<evidence type="ECO:0000313" key="13">
    <source>
        <dbReference type="Proteomes" id="UP000198828"/>
    </source>
</evidence>
<dbReference type="GO" id="GO:0050567">
    <property type="term" value="F:glutaminyl-tRNA synthase (glutamine-hydrolyzing) activity"/>
    <property type="evidence" value="ECO:0007669"/>
    <property type="project" value="UniProtKB-UniRule"/>
</dbReference>
<evidence type="ECO:0000256" key="3">
    <source>
        <dbReference type="ARBA" id="ARBA00022598"/>
    </source>
</evidence>
<dbReference type="PROSITE" id="PS01234">
    <property type="entry name" value="GATB"/>
    <property type="match status" value="1"/>
</dbReference>
<evidence type="ECO:0000256" key="8">
    <source>
        <dbReference type="ARBA" id="ARBA00047380"/>
    </source>
</evidence>
<dbReference type="InterPro" id="IPR017959">
    <property type="entry name" value="Asn/Gln-tRNA_amidoTrfase_suB/E"/>
</dbReference>
<comment type="subunit">
    <text evidence="2 10">Heterotrimer of A, B and C subunits.</text>
</comment>
<evidence type="ECO:0000313" key="12">
    <source>
        <dbReference type="EMBL" id="SDX74534.1"/>
    </source>
</evidence>
<dbReference type="Pfam" id="PF02934">
    <property type="entry name" value="GatB_N"/>
    <property type="match status" value="1"/>
</dbReference>
<feature type="domain" description="Asn/Gln amidotransferase" evidence="11">
    <location>
        <begin position="326"/>
        <end position="473"/>
    </location>
</feature>
<evidence type="ECO:0000256" key="2">
    <source>
        <dbReference type="ARBA" id="ARBA00011123"/>
    </source>
</evidence>
<dbReference type="GO" id="GO:0016740">
    <property type="term" value="F:transferase activity"/>
    <property type="evidence" value="ECO:0007669"/>
    <property type="project" value="UniProtKB-KW"/>
</dbReference>
<dbReference type="InterPro" id="IPR018027">
    <property type="entry name" value="Asn/Gln_amidotransferase"/>
</dbReference>
<evidence type="ECO:0000256" key="10">
    <source>
        <dbReference type="HAMAP-Rule" id="MF_00121"/>
    </source>
</evidence>
<dbReference type="InterPro" id="IPR023168">
    <property type="entry name" value="GatB_Yqey_C_2"/>
</dbReference>
<dbReference type="GO" id="GO:0005524">
    <property type="term" value="F:ATP binding"/>
    <property type="evidence" value="ECO:0007669"/>
    <property type="project" value="UniProtKB-KW"/>
</dbReference>
<dbReference type="InterPro" id="IPR014746">
    <property type="entry name" value="Gln_synth/guanido_kin_cat_dom"/>
</dbReference>
<evidence type="ECO:0000256" key="7">
    <source>
        <dbReference type="ARBA" id="ARBA00024799"/>
    </source>
</evidence>
<dbReference type="Pfam" id="PF02637">
    <property type="entry name" value="GatB_Yqey"/>
    <property type="match status" value="1"/>
</dbReference>
<keyword evidence="5 10" id="KW-0067">ATP-binding</keyword>
<dbReference type="FunFam" id="1.10.150.380:FF:000001">
    <property type="entry name" value="Aspartyl/glutamyl-tRNA(Asn/Gln) amidotransferase subunit B"/>
    <property type="match status" value="1"/>
</dbReference>
<comment type="function">
    <text evidence="7 10">Allows the formation of correctly charged Asn-tRNA(Asn) or Gln-tRNA(Gln) through the transamidation of misacylated Asp-tRNA(Asn) or Glu-tRNA(Gln) in organisms which lack either or both of asparaginyl-tRNA or glutaminyl-tRNA synthetases. The reaction takes place in the presence of glutamine and ATP through an activated phospho-Asp-tRNA(Asn) or phospho-Glu-tRNA(Gln).</text>
</comment>
<dbReference type="SUPFAM" id="SSF89095">
    <property type="entry name" value="GatB/YqeY motif"/>
    <property type="match status" value="1"/>
</dbReference>
<dbReference type="RefSeq" id="WP_093754811.1">
    <property type="nucleotide sequence ID" value="NZ_FNNG01000018.1"/>
</dbReference>
<comment type="similarity">
    <text evidence="1 10">Belongs to the GatB/GatE family. GatB subfamily.</text>
</comment>
<protein>
    <recommendedName>
        <fullName evidence="10">Aspartyl/glutamyl-tRNA(Asn/Gln) amidotransferase subunit B</fullName>
        <shortName evidence="10">Asp/Glu-ADT subunit B</shortName>
        <ecNumber evidence="10">6.3.5.-</ecNumber>
    </recommendedName>
</protein>
<proteinExistence type="inferred from homology"/>
<keyword evidence="6 10" id="KW-0648">Protein biosynthesis</keyword>
<dbReference type="AlphaFoldDB" id="A0A1H3E9D5"/>
<dbReference type="PANTHER" id="PTHR11659:SF0">
    <property type="entry name" value="GLUTAMYL-TRNA(GLN) AMIDOTRANSFERASE SUBUNIT B, MITOCHONDRIAL"/>
    <property type="match status" value="1"/>
</dbReference>
<dbReference type="PANTHER" id="PTHR11659">
    <property type="entry name" value="GLUTAMYL-TRNA GLN AMIDOTRANSFERASE SUBUNIT B MITOCHONDRIAL AND PROKARYOTIC PET112-RELATED"/>
    <property type="match status" value="1"/>
</dbReference>
<comment type="catalytic activity">
    <reaction evidence="9 10">
        <text>L-glutamyl-tRNA(Gln) + L-glutamine + ATP + H2O = L-glutaminyl-tRNA(Gln) + L-glutamate + ADP + phosphate + H(+)</text>
        <dbReference type="Rhea" id="RHEA:17521"/>
        <dbReference type="Rhea" id="RHEA-COMP:9681"/>
        <dbReference type="Rhea" id="RHEA-COMP:9684"/>
        <dbReference type="ChEBI" id="CHEBI:15377"/>
        <dbReference type="ChEBI" id="CHEBI:15378"/>
        <dbReference type="ChEBI" id="CHEBI:29985"/>
        <dbReference type="ChEBI" id="CHEBI:30616"/>
        <dbReference type="ChEBI" id="CHEBI:43474"/>
        <dbReference type="ChEBI" id="CHEBI:58359"/>
        <dbReference type="ChEBI" id="CHEBI:78520"/>
        <dbReference type="ChEBI" id="CHEBI:78521"/>
        <dbReference type="ChEBI" id="CHEBI:456216"/>
    </reaction>
</comment>
<dbReference type="NCBIfam" id="NF004012">
    <property type="entry name" value="PRK05477.1-2"/>
    <property type="match status" value="1"/>
</dbReference>
<evidence type="ECO:0000256" key="9">
    <source>
        <dbReference type="ARBA" id="ARBA00047913"/>
    </source>
</evidence>
<dbReference type="GO" id="GO:0050566">
    <property type="term" value="F:asparaginyl-tRNA synthase (glutamine-hydrolyzing) activity"/>
    <property type="evidence" value="ECO:0007669"/>
    <property type="project" value="RHEA"/>
</dbReference>
<dbReference type="Gene3D" id="1.10.10.410">
    <property type="match status" value="1"/>
</dbReference>
<evidence type="ECO:0000256" key="1">
    <source>
        <dbReference type="ARBA" id="ARBA00005306"/>
    </source>
</evidence>
<evidence type="ECO:0000259" key="11">
    <source>
        <dbReference type="SMART" id="SM00845"/>
    </source>
</evidence>
<keyword evidence="12" id="KW-0808">Transferase</keyword>
<keyword evidence="4 10" id="KW-0547">Nucleotide-binding</keyword>
<dbReference type="Gene3D" id="1.10.150.380">
    <property type="entry name" value="GatB domain, N-terminal subdomain"/>
    <property type="match status" value="1"/>
</dbReference>
<dbReference type="GO" id="GO:0006412">
    <property type="term" value="P:translation"/>
    <property type="evidence" value="ECO:0007669"/>
    <property type="project" value="UniProtKB-UniRule"/>
</dbReference>
<sequence>MGYKTIVGLEIHVELMTKTKIFCDCINEFGGDVNTHCCPVCLGMPGAIPKLNKGALEYGIKAGIAFNCQIAESVKMDKKHYFYHDLVKGYQLSQDDNPLCSNGYLVIEKEEGPKKVGIQRIHIEEDTGKSIHTESGDTLIDYNRSGVPLIEVVTAPDINSAEEARMFLENLKNTLKYIEVSDCKMEEGSLRCDVNINVVDTETGKKTNITELKNLNSFKAVANAIEYEEKRHISLLEKGENTVKETRRWNEVENITVVMRDKGGTDNYRYAVEVDIPLVNISKEWIEEIRNSLPELPHHKKERFIREYGLPEYDAGVLTQSKELAQFYEETNKYAKDPKQVSNWIMGDVLRRLKDEELEIEDLKFLPKDFADLLEFINSGKISNNIGKKVLREMFEKGGKPEDIIKEQGLIQISDEGELREIVKRVLEENQQSVIDYKSGKDKALGFIIGQVMKATKGKANPQLVNKLVREMIEKQ</sequence>
<evidence type="ECO:0000256" key="6">
    <source>
        <dbReference type="ARBA" id="ARBA00022917"/>
    </source>
</evidence>
<dbReference type="Proteomes" id="UP000198828">
    <property type="component" value="Unassembled WGS sequence"/>
</dbReference>
<dbReference type="EMBL" id="FNNG01000018">
    <property type="protein sequence ID" value="SDX74534.1"/>
    <property type="molecule type" value="Genomic_DNA"/>
</dbReference>
<dbReference type="SUPFAM" id="SSF55931">
    <property type="entry name" value="Glutamine synthetase/guanido kinase"/>
    <property type="match status" value="1"/>
</dbReference>
<reference evidence="12 13" key="1">
    <citation type="submission" date="2016-10" db="EMBL/GenBank/DDBJ databases">
        <authorList>
            <person name="de Groot N.N."/>
        </authorList>
    </citation>
    <scope>NUCLEOTIDE SEQUENCE [LARGE SCALE GENOMIC DNA]</scope>
    <source>
        <strain evidence="12 13">DSM 23310</strain>
    </source>
</reference>
<keyword evidence="3 10" id="KW-0436">Ligase</keyword>
<comment type="catalytic activity">
    <reaction evidence="8 10">
        <text>L-aspartyl-tRNA(Asn) + L-glutamine + ATP + H2O = L-asparaginyl-tRNA(Asn) + L-glutamate + ADP + phosphate + 2 H(+)</text>
        <dbReference type="Rhea" id="RHEA:14513"/>
        <dbReference type="Rhea" id="RHEA-COMP:9674"/>
        <dbReference type="Rhea" id="RHEA-COMP:9677"/>
        <dbReference type="ChEBI" id="CHEBI:15377"/>
        <dbReference type="ChEBI" id="CHEBI:15378"/>
        <dbReference type="ChEBI" id="CHEBI:29985"/>
        <dbReference type="ChEBI" id="CHEBI:30616"/>
        <dbReference type="ChEBI" id="CHEBI:43474"/>
        <dbReference type="ChEBI" id="CHEBI:58359"/>
        <dbReference type="ChEBI" id="CHEBI:78515"/>
        <dbReference type="ChEBI" id="CHEBI:78516"/>
        <dbReference type="ChEBI" id="CHEBI:456216"/>
    </reaction>
</comment>
<dbReference type="OrthoDB" id="9804078at2"/>
<dbReference type="InterPro" id="IPR006075">
    <property type="entry name" value="Asn/Gln-tRNA_Trfase_suB/E_cat"/>
</dbReference>
<dbReference type="InterPro" id="IPR004413">
    <property type="entry name" value="GatB"/>
</dbReference>
<evidence type="ECO:0000256" key="4">
    <source>
        <dbReference type="ARBA" id="ARBA00022741"/>
    </source>
</evidence>
<keyword evidence="13" id="KW-1185">Reference proteome</keyword>
<dbReference type="EC" id="6.3.5.-" evidence="10"/>
<dbReference type="InterPro" id="IPR042114">
    <property type="entry name" value="GatB_C_1"/>
</dbReference>
<dbReference type="InterPro" id="IPR003789">
    <property type="entry name" value="Asn/Gln_tRNA_amidoTrase-B-like"/>
</dbReference>
<dbReference type="HAMAP" id="MF_00121">
    <property type="entry name" value="GatB"/>
    <property type="match status" value="1"/>
</dbReference>
<gene>
    <name evidence="10" type="primary">gatB</name>
    <name evidence="12" type="ORF">SAMN05660923_02849</name>
</gene>
<accession>A0A1H3E9D5</accession>
<dbReference type="GO" id="GO:0070681">
    <property type="term" value="P:glutaminyl-tRNAGln biosynthesis via transamidation"/>
    <property type="evidence" value="ECO:0007669"/>
    <property type="project" value="TreeGrafter"/>
</dbReference>
<dbReference type="NCBIfam" id="NF004014">
    <property type="entry name" value="PRK05477.1-4"/>
    <property type="match status" value="1"/>
</dbReference>
<dbReference type="SMART" id="SM00845">
    <property type="entry name" value="GatB_Yqey"/>
    <property type="match status" value="1"/>
</dbReference>
<evidence type="ECO:0000256" key="5">
    <source>
        <dbReference type="ARBA" id="ARBA00022840"/>
    </source>
</evidence>
<name>A0A1H3E9D5_9FIRM</name>
<organism evidence="12 13">
    <name type="scientific">Tepidimicrobium xylanilyticum</name>
    <dbReference type="NCBI Taxonomy" id="1123352"/>
    <lineage>
        <taxon>Bacteria</taxon>
        <taxon>Bacillati</taxon>
        <taxon>Bacillota</taxon>
        <taxon>Tissierellia</taxon>
        <taxon>Tissierellales</taxon>
        <taxon>Tepidimicrobiaceae</taxon>
        <taxon>Tepidimicrobium</taxon>
    </lineage>
</organism>
<dbReference type="InterPro" id="IPR017958">
    <property type="entry name" value="Gln-tRNA_amidoTrfase_suB_CS"/>
</dbReference>
<dbReference type="FunFam" id="1.10.10.410:FF:000001">
    <property type="entry name" value="Aspartyl/glutamyl-tRNA(Asn/Gln) amidotransferase subunit B"/>
    <property type="match status" value="1"/>
</dbReference>